<proteinExistence type="predicted"/>
<evidence type="ECO:0000313" key="1">
    <source>
        <dbReference type="EMBL" id="MPC22921.1"/>
    </source>
</evidence>
<comment type="caution">
    <text evidence="1">The sequence shown here is derived from an EMBL/GenBank/DDBJ whole genome shotgun (WGS) entry which is preliminary data.</text>
</comment>
<dbReference type="Proteomes" id="UP000324222">
    <property type="component" value="Unassembled WGS sequence"/>
</dbReference>
<accession>A0A5B7DMU3</accession>
<reference evidence="1 2" key="1">
    <citation type="submission" date="2019-05" db="EMBL/GenBank/DDBJ databases">
        <title>Another draft genome of Portunus trituberculatus and its Hox gene families provides insights of decapod evolution.</title>
        <authorList>
            <person name="Jeong J.-H."/>
            <person name="Song I."/>
            <person name="Kim S."/>
            <person name="Choi T."/>
            <person name="Kim D."/>
            <person name="Ryu S."/>
            <person name="Kim W."/>
        </authorList>
    </citation>
    <scope>NUCLEOTIDE SEQUENCE [LARGE SCALE GENOMIC DNA]</scope>
    <source>
        <tissue evidence="1">Muscle</tissue>
    </source>
</reference>
<name>A0A5B7DMU3_PORTR</name>
<protein>
    <submittedName>
        <fullName evidence="1">Uncharacterized protein</fullName>
    </submittedName>
</protein>
<organism evidence="1 2">
    <name type="scientific">Portunus trituberculatus</name>
    <name type="common">Swimming crab</name>
    <name type="synonym">Neptunus trituberculatus</name>
    <dbReference type="NCBI Taxonomy" id="210409"/>
    <lineage>
        <taxon>Eukaryota</taxon>
        <taxon>Metazoa</taxon>
        <taxon>Ecdysozoa</taxon>
        <taxon>Arthropoda</taxon>
        <taxon>Crustacea</taxon>
        <taxon>Multicrustacea</taxon>
        <taxon>Malacostraca</taxon>
        <taxon>Eumalacostraca</taxon>
        <taxon>Eucarida</taxon>
        <taxon>Decapoda</taxon>
        <taxon>Pleocyemata</taxon>
        <taxon>Brachyura</taxon>
        <taxon>Eubrachyura</taxon>
        <taxon>Portunoidea</taxon>
        <taxon>Portunidae</taxon>
        <taxon>Portuninae</taxon>
        <taxon>Portunus</taxon>
    </lineage>
</organism>
<keyword evidence="2" id="KW-1185">Reference proteome</keyword>
<dbReference type="AlphaFoldDB" id="A0A5B7DMU3"/>
<sequence length="114" mass="12721">MRGEEEKEKKNEAEEEGKKCRCSLTASPRPFFVTFLIQQYRHSCFIAVGQSGHLSVSLRKLLRGWAARFAGKSGMWPVEGRLACVELARWAAGLLSTAAIARPGHYWTVINIVA</sequence>
<dbReference type="EMBL" id="VSRR010001143">
    <property type="protein sequence ID" value="MPC22921.1"/>
    <property type="molecule type" value="Genomic_DNA"/>
</dbReference>
<gene>
    <name evidence="1" type="ORF">E2C01_015950</name>
</gene>
<evidence type="ECO:0000313" key="2">
    <source>
        <dbReference type="Proteomes" id="UP000324222"/>
    </source>
</evidence>